<dbReference type="Pfam" id="PF19054">
    <property type="entry name" value="DUF5753"/>
    <property type="match status" value="1"/>
</dbReference>
<dbReference type="GO" id="GO:0003677">
    <property type="term" value="F:DNA binding"/>
    <property type="evidence" value="ECO:0007669"/>
    <property type="project" value="InterPro"/>
</dbReference>
<evidence type="ECO:0000313" key="3">
    <source>
        <dbReference type="Proteomes" id="UP000019277"/>
    </source>
</evidence>
<dbReference type="AlphaFoldDB" id="W7IZU2"/>
<organism evidence="2 3">
    <name type="scientific">Actinokineospora spheciospongiae</name>
    <dbReference type="NCBI Taxonomy" id="909613"/>
    <lineage>
        <taxon>Bacteria</taxon>
        <taxon>Bacillati</taxon>
        <taxon>Actinomycetota</taxon>
        <taxon>Actinomycetes</taxon>
        <taxon>Pseudonocardiales</taxon>
        <taxon>Pseudonocardiaceae</taxon>
        <taxon>Actinokineospora</taxon>
    </lineage>
</organism>
<name>W7IZU2_9PSEU</name>
<gene>
    <name evidence="2" type="ORF">UO65_2580</name>
</gene>
<dbReference type="STRING" id="909613.UO65_2580"/>
<protein>
    <recommendedName>
        <fullName evidence="1">DUF5753 domain-containing protein</fullName>
    </recommendedName>
</protein>
<evidence type="ECO:0000259" key="1">
    <source>
        <dbReference type="Pfam" id="PF19054"/>
    </source>
</evidence>
<sequence length="250" mass="28086">MSVARLALASVVRDEAARFGYTCRSLAELTGMSSATVNRCMMGKRDISEYELGAFGAAFGWGGETRDRVRRLWVTSVTGAGEVQHRDEVLACLHAMTRESVVVAPWVLPARLRTSGYHCLLTGRLTRLEDRRPWEAGQHTTVYLTRQAVTMPSALPAHQRAEQFAYLGTLAGSEHVRLRFLPGQITGVHGLEPFEVVRLRNATRYVRLDHHGVTTLLDNPGDVRAYRKVLDYLDSVATPSSEWRNWLREH</sequence>
<reference evidence="2 3" key="1">
    <citation type="journal article" date="2014" name="Genome Announc.">
        <title>Draft Genome Sequence of the Antitrypanosomally Active Sponge-Associated Bacterium Actinokineospora sp. Strain EG49.</title>
        <authorList>
            <person name="Harjes J."/>
            <person name="Ryu T."/>
            <person name="Abdelmohsen U.R."/>
            <person name="Moitinho-Silva L."/>
            <person name="Horn H."/>
            <person name="Ravasi T."/>
            <person name="Hentschel U."/>
        </authorList>
    </citation>
    <scope>NUCLEOTIDE SEQUENCE [LARGE SCALE GENOMIC DNA]</scope>
    <source>
        <strain evidence="2 3">EG49</strain>
    </source>
</reference>
<dbReference type="Proteomes" id="UP000019277">
    <property type="component" value="Unassembled WGS sequence"/>
</dbReference>
<keyword evidence="3" id="KW-1185">Reference proteome</keyword>
<dbReference type="InterPro" id="IPR010982">
    <property type="entry name" value="Lambda_DNA-bd_dom_sf"/>
</dbReference>
<accession>W7IZU2</accession>
<comment type="caution">
    <text evidence="2">The sequence shown here is derived from an EMBL/GenBank/DDBJ whole genome shotgun (WGS) entry which is preliminary data.</text>
</comment>
<evidence type="ECO:0000313" key="2">
    <source>
        <dbReference type="EMBL" id="EWC62066.1"/>
    </source>
</evidence>
<dbReference type="SUPFAM" id="SSF47413">
    <property type="entry name" value="lambda repressor-like DNA-binding domains"/>
    <property type="match status" value="1"/>
</dbReference>
<dbReference type="InterPro" id="IPR043917">
    <property type="entry name" value="DUF5753"/>
</dbReference>
<dbReference type="EMBL" id="AYXG01000089">
    <property type="protein sequence ID" value="EWC62066.1"/>
    <property type="molecule type" value="Genomic_DNA"/>
</dbReference>
<proteinExistence type="predicted"/>
<feature type="domain" description="DUF5753" evidence="1">
    <location>
        <begin position="124"/>
        <end position="249"/>
    </location>
</feature>